<keyword evidence="3" id="KW-1003">Cell membrane</keyword>
<comment type="caution">
    <text evidence="9">The sequence shown here is derived from an EMBL/GenBank/DDBJ whole genome shotgun (WGS) entry which is preliminary data.</text>
</comment>
<evidence type="ECO:0000256" key="4">
    <source>
        <dbReference type="ARBA" id="ARBA00022692"/>
    </source>
</evidence>
<dbReference type="InterPro" id="IPR018076">
    <property type="entry name" value="T2SS_GspF_dom"/>
</dbReference>
<protein>
    <submittedName>
        <fullName evidence="9">Putative type II secretion system protein F</fullName>
    </submittedName>
</protein>
<evidence type="ECO:0000313" key="9">
    <source>
        <dbReference type="EMBL" id="OIR09243.1"/>
    </source>
</evidence>
<dbReference type="Gene3D" id="1.20.81.30">
    <property type="entry name" value="Type II secretion system (T2SS), domain F"/>
    <property type="match status" value="2"/>
</dbReference>
<dbReference type="EMBL" id="MLJW01000027">
    <property type="protein sequence ID" value="OIR09243.1"/>
    <property type="molecule type" value="Genomic_DNA"/>
</dbReference>
<reference evidence="9" key="1">
    <citation type="submission" date="2016-10" db="EMBL/GenBank/DDBJ databases">
        <title>Sequence of Gallionella enrichment culture.</title>
        <authorList>
            <person name="Poehlein A."/>
            <person name="Muehling M."/>
            <person name="Daniel R."/>
        </authorList>
    </citation>
    <scope>NUCLEOTIDE SEQUENCE</scope>
</reference>
<dbReference type="PANTHER" id="PTHR30012">
    <property type="entry name" value="GENERAL SECRETION PATHWAY PROTEIN"/>
    <property type="match status" value="1"/>
</dbReference>
<organism evidence="9">
    <name type="scientific">mine drainage metagenome</name>
    <dbReference type="NCBI Taxonomy" id="410659"/>
    <lineage>
        <taxon>unclassified sequences</taxon>
        <taxon>metagenomes</taxon>
        <taxon>ecological metagenomes</taxon>
    </lineage>
</organism>
<keyword evidence="4 7" id="KW-0812">Transmembrane</keyword>
<feature type="domain" description="Type II secretion system protein GspF" evidence="8">
    <location>
        <begin position="86"/>
        <end position="209"/>
    </location>
</feature>
<name>A0A1J5SMR5_9ZZZZ</name>
<proteinExistence type="inferred from homology"/>
<evidence type="ECO:0000256" key="2">
    <source>
        <dbReference type="ARBA" id="ARBA00005745"/>
    </source>
</evidence>
<dbReference type="GO" id="GO:0005886">
    <property type="term" value="C:plasma membrane"/>
    <property type="evidence" value="ECO:0007669"/>
    <property type="project" value="UniProtKB-SubCell"/>
</dbReference>
<comment type="subcellular location">
    <subcellularLocation>
        <location evidence="1">Cell membrane</location>
        <topology evidence="1">Multi-pass membrane protein</topology>
    </subcellularLocation>
</comment>
<evidence type="ECO:0000256" key="6">
    <source>
        <dbReference type="ARBA" id="ARBA00023136"/>
    </source>
</evidence>
<accession>A0A1J5SMR5</accession>
<feature type="transmembrane region" description="Helical" evidence="7">
    <location>
        <begin position="183"/>
        <end position="209"/>
    </location>
</feature>
<dbReference type="PRINTS" id="PR00812">
    <property type="entry name" value="BCTERIALGSPF"/>
</dbReference>
<evidence type="ECO:0000256" key="5">
    <source>
        <dbReference type="ARBA" id="ARBA00022989"/>
    </source>
</evidence>
<keyword evidence="5 7" id="KW-1133">Transmembrane helix</keyword>
<evidence type="ECO:0000256" key="1">
    <source>
        <dbReference type="ARBA" id="ARBA00004651"/>
    </source>
</evidence>
<evidence type="ECO:0000256" key="7">
    <source>
        <dbReference type="SAM" id="Phobius"/>
    </source>
</evidence>
<dbReference type="PANTHER" id="PTHR30012:SF0">
    <property type="entry name" value="TYPE II SECRETION SYSTEM PROTEIN F-RELATED"/>
    <property type="match status" value="1"/>
</dbReference>
<gene>
    <name evidence="9" type="primary">gspF_3</name>
    <name evidence="9" type="ORF">GALL_84730</name>
</gene>
<feature type="transmembrane region" description="Helical" evidence="7">
    <location>
        <begin position="229"/>
        <end position="255"/>
    </location>
</feature>
<comment type="similarity">
    <text evidence="2">Belongs to the GSP F family.</text>
</comment>
<evidence type="ECO:0000259" key="8">
    <source>
        <dbReference type="Pfam" id="PF00482"/>
    </source>
</evidence>
<keyword evidence="6 7" id="KW-0472">Membrane</keyword>
<evidence type="ECO:0000256" key="3">
    <source>
        <dbReference type="ARBA" id="ARBA00022475"/>
    </source>
</evidence>
<dbReference type="InterPro" id="IPR042094">
    <property type="entry name" value="T2SS_GspF_sf"/>
</dbReference>
<feature type="domain" description="Type II secretion system protein GspF" evidence="8">
    <location>
        <begin position="292"/>
        <end position="416"/>
    </location>
</feature>
<dbReference type="AlphaFoldDB" id="A0A1J5SMR5"/>
<sequence>MAAVTSHRFTAHWRLHAFEVTRRGAGNARTKAVPSRRVVVLAPTPGAALAGVGPHADEVVRPAAPRLGERIAARLPVPLQERADLFRILGSALTTGKSTVQALAMATRQTRSPRLRGAVGAVIEAVAHGEELHRAFGALPGEFPPAVVALAATAARSGLEDGGRLFVSLSERLGRDARLGRRLVAALAYPALLLTMALVAAGVLETVALPPMVELFRSMGAELPAMTAFFYRLAGAVEGHLPATAVVAASALVAVVPLSRRALRSASFQRATLRLWGVGPVLLARALARALGTFLLLRRSGVPNREVFALAGAASGNATVEDFFRDTYARVAQGESLEEAFLAERHRLGDEGIRLAGRIEAGLEGGDLPALLSEVVDDLTDRADARAAALPKLVELPILMVCGVIVGTLLLAMFLPYPSLLGDVARQMSAH</sequence>
<feature type="transmembrane region" description="Helical" evidence="7">
    <location>
        <begin position="396"/>
        <end position="417"/>
    </location>
</feature>
<dbReference type="Pfam" id="PF00482">
    <property type="entry name" value="T2SSF"/>
    <property type="match status" value="2"/>
</dbReference>
<dbReference type="InterPro" id="IPR003004">
    <property type="entry name" value="GspF/PilC"/>
</dbReference>